<dbReference type="NCBIfam" id="TIGR04138">
    <property type="entry name" value="Plancto_Ver_chp"/>
    <property type="match status" value="1"/>
</dbReference>
<keyword evidence="2" id="KW-1185">Reference proteome</keyword>
<reference evidence="2" key="1">
    <citation type="journal article" date="2017" name="Environ. Microbiol. Rep.">
        <title>Genetic Diversity of Marine Anaerobic Ammonium-Oxidizing Bacteria as Revealed by Genomic and Proteomic Analyses of 'Candidatus Scalindua japonica'.</title>
        <authorList>
            <person name="Oshiki M."/>
            <person name="Mizuto K."/>
            <person name="Kimura Z."/>
            <person name="Kindaichi T."/>
            <person name="Satoh H."/>
            <person name="Okabe S."/>
        </authorList>
    </citation>
    <scope>NUCLEOTIDE SEQUENCE [LARGE SCALE GENOMIC DNA]</scope>
    <source>
        <strain evidence="2">husup-a2</strain>
    </source>
</reference>
<dbReference type="AlphaFoldDB" id="A0A286U2E5"/>
<dbReference type="Proteomes" id="UP000218542">
    <property type="component" value="Unassembled WGS sequence"/>
</dbReference>
<sequence length="149" mass="17598">MSKKNVHDTWKKLQGLVNKDCRYSMQSYQFIFEALDYTVSQLGKKYNSSIEQERHVTGQELSEGIKQFAMEKFGYMTRIVFEQWGITKSGDFGEIVFNLVESGLMGKTETDSLDDFKELYDFYIEFDEKFKIEGDFDFSYSWDFLKYSG</sequence>
<comment type="caution">
    <text evidence="1">The sequence shown here is derived from an EMBL/GenBank/DDBJ whole genome shotgun (WGS) entry which is preliminary data.</text>
</comment>
<protein>
    <submittedName>
        <fullName evidence="1">Uncharacterized protein</fullName>
    </submittedName>
</protein>
<accession>A0A286U2E5</accession>
<dbReference type="EMBL" id="BAOS01000029">
    <property type="protein sequence ID" value="GAX62310.1"/>
    <property type="molecule type" value="Genomic_DNA"/>
</dbReference>
<evidence type="ECO:0000313" key="1">
    <source>
        <dbReference type="EMBL" id="GAX62310.1"/>
    </source>
</evidence>
<proteinExistence type="predicted"/>
<organism evidence="1 2">
    <name type="scientific">Candidatus Scalindua japonica</name>
    <dbReference type="NCBI Taxonomy" id="1284222"/>
    <lineage>
        <taxon>Bacteria</taxon>
        <taxon>Pseudomonadati</taxon>
        <taxon>Planctomycetota</taxon>
        <taxon>Candidatus Brocadiia</taxon>
        <taxon>Candidatus Brocadiales</taxon>
        <taxon>Candidatus Scalinduaceae</taxon>
        <taxon>Candidatus Scalindua</taxon>
    </lineage>
</organism>
<name>A0A286U2E5_9BACT</name>
<dbReference type="RefSeq" id="WP_096895693.1">
    <property type="nucleotide sequence ID" value="NZ_BAOS01000029.1"/>
</dbReference>
<evidence type="ECO:0000313" key="2">
    <source>
        <dbReference type="Proteomes" id="UP000218542"/>
    </source>
</evidence>
<dbReference type="OrthoDB" id="282243at2"/>
<gene>
    <name evidence="1" type="ORF">SCALIN_C29_0094</name>
</gene>
<dbReference type="InterPro" id="IPR026406">
    <property type="entry name" value="Ver/Plancto_CHP"/>
</dbReference>